<keyword evidence="2" id="KW-1185">Reference proteome</keyword>
<sequence length="85" mass="9444">MGFQQQASDDDADLSDGFVFKLVAKPALERGRPRCDVTGRVKLRVLPATRALSVVAVLQQPLHVNCLRQTARTEGRGLNWLWVEA</sequence>
<comment type="caution">
    <text evidence="1">The sequence shown here is derived from an EMBL/GenBank/DDBJ whole genome shotgun (WGS) entry which is preliminary data.</text>
</comment>
<dbReference type="Proteomes" id="UP001519460">
    <property type="component" value="Unassembled WGS sequence"/>
</dbReference>
<protein>
    <submittedName>
        <fullName evidence="1">Uncharacterized protein</fullName>
    </submittedName>
</protein>
<dbReference type="EMBL" id="JACVVK020000147">
    <property type="protein sequence ID" value="KAK7488730.1"/>
    <property type="molecule type" value="Genomic_DNA"/>
</dbReference>
<gene>
    <name evidence="1" type="ORF">BaRGS_00020027</name>
</gene>
<evidence type="ECO:0000313" key="1">
    <source>
        <dbReference type="EMBL" id="KAK7488730.1"/>
    </source>
</evidence>
<dbReference type="AlphaFoldDB" id="A0ABD0KNA7"/>
<organism evidence="1 2">
    <name type="scientific">Batillaria attramentaria</name>
    <dbReference type="NCBI Taxonomy" id="370345"/>
    <lineage>
        <taxon>Eukaryota</taxon>
        <taxon>Metazoa</taxon>
        <taxon>Spiralia</taxon>
        <taxon>Lophotrochozoa</taxon>
        <taxon>Mollusca</taxon>
        <taxon>Gastropoda</taxon>
        <taxon>Caenogastropoda</taxon>
        <taxon>Sorbeoconcha</taxon>
        <taxon>Cerithioidea</taxon>
        <taxon>Batillariidae</taxon>
        <taxon>Batillaria</taxon>
    </lineage>
</organism>
<accession>A0ABD0KNA7</accession>
<name>A0ABD0KNA7_9CAEN</name>
<reference evidence="1 2" key="1">
    <citation type="journal article" date="2023" name="Sci. Data">
        <title>Genome assembly of the Korean intertidal mud-creeper Batillaria attramentaria.</title>
        <authorList>
            <person name="Patra A.K."/>
            <person name="Ho P.T."/>
            <person name="Jun S."/>
            <person name="Lee S.J."/>
            <person name="Kim Y."/>
            <person name="Won Y.J."/>
        </authorList>
    </citation>
    <scope>NUCLEOTIDE SEQUENCE [LARGE SCALE GENOMIC DNA]</scope>
    <source>
        <strain evidence="1">Wonlab-2016</strain>
    </source>
</reference>
<proteinExistence type="predicted"/>
<evidence type="ECO:0000313" key="2">
    <source>
        <dbReference type="Proteomes" id="UP001519460"/>
    </source>
</evidence>